<evidence type="ECO:0000313" key="13">
    <source>
        <dbReference type="Proteomes" id="UP000178735"/>
    </source>
</evidence>
<feature type="domain" description="Protein kinase" evidence="11">
    <location>
        <begin position="40"/>
        <end position="295"/>
    </location>
</feature>
<evidence type="ECO:0000256" key="3">
    <source>
        <dbReference type="ARBA" id="ARBA00022679"/>
    </source>
</evidence>
<dbReference type="PANTHER" id="PTHR24361">
    <property type="entry name" value="MITOGEN-ACTIVATED KINASE KINASE KINASE"/>
    <property type="match status" value="1"/>
</dbReference>
<dbReference type="GO" id="GO:0005737">
    <property type="term" value="C:cytoplasm"/>
    <property type="evidence" value="ECO:0007669"/>
    <property type="project" value="TreeGrafter"/>
</dbReference>
<protein>
    <recommendedName>
        <fullName evidence="1">non-specific serine/threonine protein kinase</fullName>
        <ecNumber evidence="1">2.7.11.1</ecNumber>
    </recommendedName>
</protein>
<dbReference type="Pfam" id="PF00069">
    <property type="entry name" value="Pkinase"/>
    <property type="match status" value="1"/>
</dbReference>
<dbReference type="InterPro" id="IPR011009">
    <property type="entry name" value="Kinase-like_dom_sf"/>
</dbReference>
<dbReference type="GO" id="GO:0005524">
    <property type="term" value="F:ATP binding"/>
    <property type="evidence" value="ECO:0007669"/>
    <property type="project" value="UniProtKB-KW"/>
</dbReference>
<comment type="catalytic activity">
    <reaction evidence="8">
        <text>L-seryl-[protein] + ATP = O-phospho-L-seryl-[protein] + ADP + H(+)</text>
        <dbReference type="Rhea" id="RHEA:17989"/>
        <dbReference type="Rhea" id="RHEA-COMP:9863"/>
        <dbReference type="Rhea" id="RHEA-COMP:11604"/>
        <dbReference type="ChEBI" id="CHEBI:15378"/>
        <dbReference type="ChEBI" id="CHEBI:29999"/>
        <dbReference type="ChEBI" id="CHEBI:30616"/>
        <dbReference type="ChEBI" id="CHEBI:83421"/>
        <dbReference type="ChEBI" id="CHEBI:456216"/>
        <dbReference type="EC" id="2.7.11.1"/>
    </reaction>
</comment>
<dbReference type="STRING" id="1817813.A2008_04125"/>
<sequence length="507" mass="57025">MSENTSEKTFKIDKPPGGSFGISGAPQGNSGSIKLKDTLYTIVEMLGVTSGEADIYLVSGPESGRKFILKYYRRNIEPKHEIVEMLSGLGSARVVSIIDYGSTAEGRFYELQEFAEHGALDAFIKNNPGAVDGRFIRSFVRELNECLSDIHSKNIIHRDIKPSNILIRAVEPLSIALTDFGISSVSASLVHQTNYNRTITYAAPEALSGMVSKASDYWSFGIIVLEMLLKKHPYEDMDAKTITYCITTKEVPGVESVTGEFYPLVKGTLNRDDKRRWQQREVGDWLADIIKNDFYEPFSFYGAKCLDLKELSMNLVANWDRASREIVLIKQWLLKNVTERGLIPLIKGLCRQGVSEDASLFELLCIINPEMKMIFRKINITRELVAEISFKIYDGEGTPEEIGLLDALVDGRLFRKYSEMASGGADFKRDLLAAEEESFAVKETAKRAEIFLERLAPEKLGQKAGPYKSLLRKIRKIEYSKNHLYLIGLGLIGLIFLLTFILISIYD</sequence>
<keyword evidence="10" id="KW-0472">Membrane</keyword>
<dbReference type="SUPFAM" id="SSF56112">
    <property type="entry name" value="Protein kinase-like (PK-like)"/>
    <property type="match status" value="1"/>
</dbReference>
<comment type="caution">
    <text evidence="12">The sequence shown here is derived from an EMBL/GenBank/DDBJ whole genome shotgun (WGS) entry which is preliminary data.</text>
</comment>
<keyword evidence="10" id="KW-1133">Transmembrane helix</keyword>
<dbReference type="InterPro" id="IPR008271">
    <property type="entry name" value="Ser/Thr_kinase_AS"/>
</dbReference>
<dbReference type="EC" id="2.7.11.1" evidence="1"/>
<keyword evidence="3" id="KW-0808">Transferase</keyword>
<evidence type="ECO:0000256" key="5">
    <source>
        <dbReference type="ARBA" id="ARBA00022777"/>
    </source>
</evidence>
<evidence type="ECO:0000313" key="12">
    <source>
        <dbReference type="EMBL" id="OGM08562.1"/>
    </source>
</evidence>
<evidence type="ECO:0000256" key="10">
    <source>
        <dbReference type="SAM" id="Phobius"/>
    </source>
</evidence>
<evidence type="ECO:0000256" key="4">
    <source>
        <dbReference type="ARBA" id="ARBA00022741"/>
    </source>
</evidence>
<feature type="region of interest" description="Disordered" evidence="9">
    <location>
        <begin position="1"/>
        <end position="25"/>
    </location>
</feature>
<proteinExistence type="predicted"/>
<dbReference type="PROSITE" id="PS50011">
    <property type="entry name" value="PROTEIN_KINASE_DOM"/>
    <property type="match status" value="1"/>
</dbReference>
<dbReference type="Proteomes" id="UP000178735">
    <property type="component" value="Unassembled WGS sequence"/>
</dbReference>
<evidence type="ECO:0000256" key="9">
    <source>
        <dbReference type="SAM" id="MobiDB-lite"/>
    </source>
</evidence>
<name>A0A1F7X0G0_9BACT</name>
<evidence type="ECO:0000256" key="8">
    <source>
        <dbReference type="ARBA" id="ARBA00048679"/>
    </source>
</evidence>
<dbReference type="PANTHER" id="PTHR24361:SF433">
    <property type="entry name" value="PROTEIN KINASE DOMAIN-CONTAINING PROTEIN"/>
    <property type="match status" value="1"/>
</dbReference>
<keyword evidence="5" id="KW-0418">Kinase</keyword>
<feature type="compositionally biased region" description="Basic and acidic residues" evidence="9">
    <location>
        <begin position="1"/>
        <end position="14"/>
    </location>
</feature>
<dbReference type="Gene3D" id="1.10.510.10">
    <property type="entry name" value="Transferase(Phosphotransferase) domain 1"/>
    <property type="match status" value="1"/>
</dbReference>
<organism evidence="12 13">
    <name type="scientific">Candidatus Wallbacteria bacterium GWC2_49_35</name>
    <dbReference type="NCBI Taxonomy" id="1817813"/>
    <lineage>
        <taxon>Bacteria</taxon>
        <taxon>Candidatus Walliibacteriota</taxon>
    </lineage>
</organism>
<evidence type="ECO:0000256" key="7">
    <source>
        <dbReference type="ARBA" id="ARBA00047899"/>
    </source>
</evidence>
<evidence type="ECO:0000256" key="1">
    <source>
        <dbReference type="ARBA" id="ARBA00012513"/>
    </source>
</evidence>
<dbReference type="PROSITE" id="PS00108">
    <property type="entry name" value="PROTEIN_KINASE_ST"/>
    <property type="match status" value="1"/>
</dbReference>
<evidence type="ECO:0000256" key="6">
    <source>
        <dbReference type="ARBA" id="ARBA00022840"/>
    </source>
</evidence>
<keyword evidence="6" id="KW-0067">ATP-binding</keyword>
<dbReference type="AlphaFoldDB" id="A0A1F7X0G0"/>
<evidence type="ECO:0000259" key="11">
    <source>
        <dbReference type="PROSITE" id="PS50011"/>
    </source>
</evidence>
<reference evidence="12 13" key="1">
    <citation type="journal article" date="2016" name="Nat. Commun.">
        <title>Thousands of microbial genomes shed light on interconnected biogeochemical processes in an aquifer system.</title>
        <authorList>
            <person name="Anantharaman K."/>
            <person name="Brown C.T."/>
            <person name="Hug L.A."/>
            <person name="Sharon I."/>
            <person name="Castelle C.J."/>
            <person name="Probst A.J."/>
            <person name="Thomas B.C."/>
            <person name="Singh A."/>
            <person name="Wilkins M.J."/>
            <person name="Karaoz U."/>
            <person name="Brodie E.L."/>
            <person name="Williams K.H."/>
            <person name="Hubbard S.S."/>
            <person name="Banfield J.F."/>
        </authorList>
    </citation>
    <scope>NUCLEOTIDE SEQUENCE [LARGE SCALE GENOMIC DNA]</scope>
</reference>
<dbReference type="GO" id="GO:0004674">
    <property type="term" value="F:protein serine/threonine kinase activity"/>
    <property type="evidence" value="ECO:0007669"/>
    <property type="project" value="UniProtKB-KW"/>
</dbReference>
<dbReference type="InterPro" id="IPR053235">
    <property type="entry name" value="Ser_Thr_kinase"/>
</dbReference>
<dbReference type="EMBL" id="MGFH01000009">
    <property type="protein sequence ID" value="OGM08562.1"/>
    <property type="molecule type" value="Genomic_DNA"/>
</dbReference>
<dbReference type="SMART" id="SM00220">
    <property type="entry name" value="S_TKc"/>
    <property type="match status" value="1"/>
</dbReference>
<keyword evidence="2" id="KW-0723">Serine/threonine-protein kinase</keyword>
<keyword evidence="10" id="KW-0812">Transmembrane</keyword>
<keyword evidence="4" id="KW-0547">Nucleotide-binding</keyword>
<comment type="catalytic activity">
    <reaction evidence="7">
        <text>L-threonyl-[protein] + ATP = O-phospho-L-threonyl-[protein] + ADP + H(+)</text>
        <dbReference type="Rhea" id="RHEA:46608"/>
        <dbReference type="Rhea" id="RHEA-COMP:11060"/>
        <dbReference type="Rhea" id="RHEA-COMP:11605"/>
        <dbReference type="ChEBI" id="CHEBI:15378"/>
        <dbReference type="ChEBI" id="CHEBI:30013"/>
        <dbReference type="ChEBI" id="CHEBI:30616"/>
        <dbReference type="ChEBI" id="CHEBI:61977"/>
        <dbReference type="ChEBI" id="CHEBI:456216"/>
        <dbReference type="EC" id="2.7.11.1"/>
    </reaction>
</comment>
<evidence type="ECO:0000256" key="2">
    <source>
        <dbReference type="ARBA" id="ARBA00022527"/>
    </source>
</evidence>
<feature type="transmembrane region" description="Helical" evidence="10">
    <location>
        <begin position="484"/>
        <end position="506"/>
    </location>
</feature>
<gene>
    <name evidence="12" type="ORF">A2008_04125</name>
</gene>
<accession>A0A1F7X0G0</accession>
<dbReference type="InterPro" id="IPR000719">
    <property type="entry name" value="Prot_kinase_dom"/>
</dbReference>